<dbReference type="InterPro" id="IPR051172">
    <property type="entry name" value="Chlamydia_OmcB"/>
</dbReference>
<dbReference type="InterPro" id="IPR001434">
    <property type="entry name" value="OmcB-like_DUF11"/>
</dbReference>
<evidence type="ECO:0000259" key="3">
    <source>
        <dbReference type="Pfam" id="PF21959"/>
    </source>
</evidence>
<evidence type="ECO:0000313" key="6">
    <source>
        <dbReference type="Proteomes" id="UP000219374"/>
    </source>
</evidence>
<dbReference type="Gene3D" id="2.60.40.10">
    <property type="entry name" value="Immunoglobulins"/>
    <property type="match status" value="1"/>
</dbReference>
<feature type="region of interest" description="Disordered" evidence="1">
    <location>
        <begin position="1"/>
        <end position="22"/>
    </location>
</feature>
<gene>
    <name evidence="5" type="ORF">SAMN06296416_10364</name>
</gene>
<proteinExistence type="predicted"/>
<dbReference type="Pfam" id="PF21959">
    <property type="entry name" value="DUF6923"/>
    <property type="match status" value="1"/>
</dbReference>
<dbReference type="InterPro" id="IPR054215">
    <property type="entry name" value="DUF6923"/>
</dbReference>
<dbReference type="InterPro" id="IPR013783">
    <property type="entry name" value="Ig-like_fold"/>
</dbReference>
<feature type="region of interest" description="Disordered" evidence="1">
    <location>
        <begin position="687"/>
        <end position="706"/>
    </location>
</feature>
<feature type="domain" description="DUF6923" evidence="3">
    <location>
        <begin position="352"/>
        <end position="571"/>
    </location>
</feature>
<evidence type="ECO:0000259" key="2">
    <source>
        <dbReference type="Pfam" id="PF01345"/>
    </source>
</evidence>
<evidence type="ECO:0000256" key="1">
    <source>
        <dbReference type="SAM" id="MobiDB-lite"/>
    </source>
</evidence>
<dbReference type="Pfam" id="PF24514">
    <property type="entry name" value="SpaA_4"/>
    <property type="match status" value="2"/>
</dbReference>
<dbReference type="AlphaFoldDB" id="A0A286D625"/>
<reference evidence="5 6" key="1">
    <citation type="submission" date="2017-09" db="EMBL/GenBank/DDBJ databases">
        <authorList>
            <person name="Ehlers B."/>
            <person name="Leendertz F.H."/>
        </authorList>
    </citation>
    <scope>NUCLEOTIDE SEQUENCE [LARGE SCALE GENOMIC DNA]</scope>
    <source>
        <strain evidence="5 6">CGMCC 1.10978</strain>
    </source>
</reference>
<dbReference type="Proteomes" id="UP000219374">
    <property type="component" value="Unassembled WGS sequence"/>
</dbReference>
<dbReference type="PANTHER" id="PTHR34819">
    <property type="entry name" value="LARGE CYSTEINE-RICH PERIPLASMIC PROTEIN OMCB"/>
    <property type="match status" value="1"/>
</dbReference>
<feature type="compositionally biased region" description="Low complexity" evidence="1">
    <location>
        <begin position="691"/>
        <end position="704"/>
    </location>
</feature>
<feature type="domain" description="DUF11" evidence="2">
    <location>
        <begin position="1029"/>
        <end position="1127"/>
    </location>
</feature>
<accession>A0A286D625</accession>
<feature type="domain" description="SpaA-like prealbumin fold" evidence="4">
    <location>
        <begin position="909"/>
        <end position="1025"/>
    </location>
</feature>
<name>A0A286D625_9GAMM</name>
<dbReference type="RefSeq" id="WP_162125752.1">
    <property type="nucleotide sequence ID" value="NZ_OCND01000003.1"/>
</dbReference>
<evidence type="ECO:0000259" key="4">
    <source>
        <dbReference type="Pfam" id="PF24514"/>
    </source>
</evidence>
<dbReference type="EMBL" id="OCND01000003">
    <property type="protein sequence ID" value="SOD54054.1"/>
    <property type="molecule type" value="Genomic_DNA"/>
</dbReference>
<sequence>MKNNSSHPKWLAKMAPEDGGPHHRAKALHRLVSIAIFLAFSASALWTGNAQAQIVLRETFGSANATLPTALSTADGNWTSAACLNGQIVATGGDSASDGAGSTHYLFHNTATCAYTAGQAVWRTVSAIDVQPNTSYVFSYWTMVANQVSNPTLSQVVTPNAGTVTVVSTTNPAYPATNNSWIRRMVVFTTSATTTAVNLRINNANTASAGNDFGIDDVVLATMPTITLTKTTQNGTGGPFTFALTNTRQASGTVTTTAAGTPTVVDGDANAAVTDFTVSALGTAVTINESTLPALWNFASASCTNSSGAAVGTLSGRQITIPAGAVAMGERFTCSYVNSTPPSFGSCTSDMFLAQNSPTQVFRADTSSNPFTYPAIGPASSLTYNAVGYDPASNYLYGTYWDTAAGNYRLLRIASNGAVQDLGAISGGGINVDGAGIASGEIGTDGYYYVKRNPATTQMWRVNLSTRAATLITLSQAIASADLAWHNGLLYAHAQDTGLLHSINPTTGAVTTVGAAGVVTGSFGSMFGASNGVFGSRNEGGFYQFNLTTGVATLISDSPPSGNNDGAKCATSPLDLPADLAITKTDNSSTYTPGNNVVYTIEVSNNGPFGAQNVQVVDALPTGITTASWTCATTSSGGVCGAASGSGAINTTANLPAGASVTYTLTLFVPSTFSGNLVNTATVTAPAGTIDPDTSNNSASDTDSQFPLPEPNVANLSCSSDASLLNTAYDGNGGRLTSGVDAHWQVALTTTPITGAPPGGLSYNAATVVTNPPANYMVSPYNNASWISHAADAVHPTNVNYDIFYRYQLNLGPGTDPAVLAPRLDFYSDNSVIEIWINGVAQNIQSNYGAADPYFYAGFTAANPAAGTLVGPWLSGFNEIVVHVKSGPGAQAFLAQVVLPQSVCQPATVTLNKTTRLIAGGPFGFGLTNTEQASGSVSTTVVDTPTQVDGDSSSAGTAEPFAVTTFGTDVVITENTLPAGWLLTDATCTSGGTPVGSRSGSAYTIPGGLIDASAESFECTFTNTPTTSLRIDKTVSPTTARAGDTVTYAITVNNDGPGPGDGAVMADPEVPGVDCTAATLSCSASGGAACPVAVDVATLQDAGLTIPTFPAGGSLQFEMSCTVTATGQ</sequence>
<dbReference type="InterPro" id="IPR047589">
    <property type="entry name" value="DUF11_rpt"/>
</dbReference>
<protein>
    <submittedName>
        <fullName evidence="5">Conserved repeat domain-containing protein</fullName>
    </submittedName>
</protein>
<dbReference type="PANTHER" id="PTHR34819:SF5">
    <property type="entry name" value="CONSERVED REPEAT DOMAIN PROTEIN"/>
    <property type="match status" value="1"/>
</dbReference>
<feature type="domain" description="DUF11" evidence="2">
    <location>
        <begin position="579"/>
        <end position="701"/>
    </location>
</feature>
<dbReference type="Pfam" id="PF01345">
    <property type="entry name" value="DUF11"/>
    <property type="match status" value="2"/>
</dbReference>
<organism evidence="5 6">
    <name type="scientific">Pseudoxanthomonas wuyuanensis</name>
    <dbReference type="NCBI Taxonomy" id="1073196"/>
    <lineage>
        <taxon>Bacteria</taxon>
        <taxon>Pseudomonadati</taxon>
        <taxon>Pseudomonadota</taxon>
        <taxon>Gammaproteobacteria</taxon>
        <taxon>Lysobacterales</taxon>
        <taxon>Lysobacteraceae</taxon>
        <taxon>Pseudoxanthomonas</taxon>
    </lineage>
</organism>
<evidence type="ECO:0000313" key="5">
    <source>
        <dbReference type="EMBL" id="SOD54054.1"/>
    </source>
</evidence>
<feature type="domain" description="SpaA-like prealbumin fold" evidence="4">
    <location>
        <begin position="226"/>
        <end position="339"/>
    </location>
</feature>
<keyword evidence="6" id="KW-1185">Reference proteome</keyword>
<dbReference type="NCBIfam" id="TIGR01451">
    <property type="entry name" value="B_ant_repeat"/>
    <property type="match status" value="2"/>
</dbReference>
<dbReference type="InterPro" id="IPR055371">
    <property type="entry name" value="SpaA_PFL_dom_4"/>
</dbReference>